<dbReference type="GO" id="GO:0035556">
    <property type="term" value="P:intracellular signal transduction"/>
    <property type="evidence" value="ECO:0007669"/>
    <property type="project" value="TreeGrafter"/>
</dbReference>
<feature type="domain" description="Protein kinase" evidence="7">
    <location>
        <begin position="1"/>
        <end position="311"/>
    </location>
</feature>
<evidence type="ECO:0000256" key="6">
    <source>
        <dbReference type="SAM" id="MobiDB-lite"/>
    </source>
</evidence>
<evidence type="ECO:0000313" key="9">
    <source>
        <dbReference type="WBParaSite" id="SMTH1_49140.1"/>
    </source>
</evidence>
<keyword evidence="2" id="KW-0808">Transferase</keyword>
<name>A0AA85BG18_9TREM</name>
<keyword evidence="1" id="KW-0723">Serine/threonine-protein kinase</keyword>
<dbReference type="InterPro" id="IPR000719">
    <property type="entry name" value="Prot_kinase_dom"/>
</dbReference>
<evidence type="ECO:0000259" key="7">
    <source>
        <dbReference type="PROSITE" id="PS50011"/>
    </source>
</evidence>
<dbReference type="PANTHER" id="PTHR24342">
    <property type="entry name" value="SERINE/THREONINE-PROTEIN KINASE 17"/>
    <property type="match status" value="1"/>
</dbReference>
<dbReference type="PANTHER" id="PTHR24342:SF14">
    <property type="entry name" value="DEATH-ASSOCIATED PROTEIN KINASE DAPK-1"/>
    <property type="match status" value="1"/>
</dbReference>
<keyword evidence="5" id="KW-0067">ATP-binding</keyword>
<organism evidence="8 9">
    <name type="scientific">Schistosoma mattheei</name>
    <dbReference type="NCBI Taxonomy" id="31246"/>
    <lineage>
        <taxon>Eukaryota</taxon>
        <taxon>Metazoa</taxon>
        <taxon>Spiralia</taxon>
        <taxon>Lophotrochozoa</taxon>
        <taxon>Platyhelminthes</taxon>
        <taxon>Trematoda</taxon>
        <taxon>Digenea</taxon>
        <taxon>Strigeidida</taxon>
        <taxon>Schistosomatoidea</taxon>
        <taxon>Schistosomatidae</taxon>
        <taxon>Schistosoma</taxon>
    </lineage>
</organism>
<evidence type="ECO:0000256" key="1">
    <source>
        <dbReference type="ARBA" id="ARBA00022527"/>
    </source>
</evidence>
<keyword evidence="4" id="KW-0418">Kinase</keyword>
<dbReference type="AlphaFoldDB" id="A0AA85BG18"/>
<dbReference type="PROSITE" id="PS50011">
    <property type="entry name" value="PROTEIN_KINASE_DOM"/>
    <property type="match status" value="1"/>
</dbReference>
<dbReference type="SMART" id="SM00220">
    <property type="entry name" value="S_TKc"/>
    <property type="match status" value="1"/>
</dbReference>
<dbReference type="GO" id="GO:0004674">
    <property type="term" value="F:protein serine/threonine kinase activity"/>
    <property type="evidence" value="ECO:0007669"/>
    <property type="project" value="UniProtKB-KW"/>
</dbReference>
<accession>A0AA85BG18</accession>
<dbReference type="GO" id="GO:0005634">
    <property type="term" value="C:nucleus"/>
    <property type="evidence" value="ECO:0007669"/>
    <property type="project" value="TreeGrafter"/>
</dbReference>
<sequence length="780" mass="89887">MVSLQRDHLNTYHNSVYNKPSEKPSRICNHQVPPKSASPKLFAVYKDSMEVAIIMEYASGGSLYDLCRSAYPYDFAASSTSSPCGDLSVPNSGVSNSHTTIPQSKHPGSFDGLPESYIRQLLISILEALVYMHDTLRMVHLDVKAENLLLRQPYPSTDVFFTDFGLATILTEGKQHRELAGTPDYVAPEIINYDPITFATDMWSVGVLTYYLLTGISPFLGEDKYITMQNITHNTITYPDSFLIIVHPIQLTLFSAFYNVHRHNSLNQPIIIETEINHQSSQTTLYNNKNSSSNDDNVKYAIELFSVDPVIEIVDEFISPHCLAQFIVQSPVYIVPYVDVVSQTNFSKLMPSLKLCVNYLPIINSAACTHFTSSINNHPSSSEQFIRKISKKLINGHFNLLKSLSDLTKICSSNSNSDNRYVDTDKCYQLTNRYPIGIHDESKSLTSYSKLSINNLSNSNVVEYNSWRNNKSTENCVSIYLFISNYLQEYQLFLMFCDLNYYKLLDRDFYFFNRHNTTNIVDSSSSSIKETINTNTELFVNFPLSSKIHHQKQQQPSENDITQNVMNRNCEMKELIKISKYTTDIMPKVNEIIPKNFINSHISTIRIEINSSIKEKLKLMNSSDDHYNFNHTRDYLSYDFSWIKHNHNSGNDNKAWNLFNSPLITSSSMLFSLRDHHHHIRCNSIISNQPILNINQFTNSSFNNYDRYQLKCHYQQNQTTIMKLSNINQIKYINLPLSCIVHRIQLIKTRLFHDLFNWINLFLRNLLHLLFFLLPSLFGK</sequence>
<protein>
    <recommendedName>
        <fullName evidence="7">Protein kinase domain-containing protein</fullName>
    </recommendedName>
</protein>
<dbReference type="Proteomes" id="UP000050791">
    <property type="component" value="Unassembled WGS sequence"/>
</dbReference>
<dbReference type="SUPFAM" id="SSF56112">
    <property type="entry name" value="Protein kinase-like (PK-like)"/>
    <property type="match status" value="1"/>
</dbReference>
<reference evidence="9" key="1">
    <citation type="submission" date="2023-11" db="UniProtKB">
        <authorList>
            <consortium name="WormBaseParasite"/>
        </authorList>
    </citation>
    <scope>IDENTIFICATION</scope>
</reference>
<dbReference type="PROSITE" id="PS00108">
    <property type="entry name" value="PROTEIN_KINASE_ST"/>
    <property type="match status" value="1"/>
</dbReference>
<dbReference type="WBParaSite" id="SMTH1_49140.1">
    <property type="protein sequence ID" value="SMTH1_49140.1"/>
    <property type="gene ID" value="SMTH1_49140"/>
</dbReference>
<evidence type="ECO:0000256" key="5">
    <source>
        <dbReference type="ARBA" id="ARBA00022840"/>
    </source>
</evidence>
<dbReference type="GO" id="GO:0005524">
    <property type="term" value="F:ATP binding"/>
    <property type="evidence" value="ECO:0007669"/>
    <property type="project" value="UniProtKB-KW"/>
</dbReference>
<keyword evidence="3" id="KW-0547">Nucleotide-binding</keyword>
<dbReference type="GO" id="GO:0043065">
    <property type="term" value="P:positive regulation of apoptotic process"/>
    <property type="evidence" value="ECO:0007669"/>
    <property type="project" value="TreeGrafter"/>
</dbReference>
<dbReference type="Pfam" id="PF00069">
    <property type="entry name" value="Pkinase"/>
    <property type="match status" value="1"/>
</dbReference>
<evidence type="ECO:0000256" key="2">
    <source>
        <dbReference type="ARBA" id="ARBA00022679"/>
    </source>
</evidence>
<dbReference type="InterPro" id="IPR008271">
    <property type="entry name" value="Ser/Thr_kinase_AS"/>
</dbReference>
<feature type="region of interest" description="Disordered" evidence="6">
    <location>
        <begin position="1"/>
        <end position="24"/>
    </location>
</feature>
<proteinExistence type="predicted"/>
<evidence type="ECO:0000313" key="8">
    <source>
        <dbReference type="Proteomes" id="UP000050791"/>
    </source>
</evidence>
<evidence type="ECO:0000256" key="4">
    <source>
        <dbReference type="ARBA" id="ARBA00022777"/>
    </source>
</evidence>
<dbReference type="InterPro" id="IPR011009">
    <property type="entry name" value="Kinase-like_dom_sf"/>
</dbReference>
<feature type="compositionally biased region" description="Basic and acidic residues" evidence="6">
    <location>
        <begin position="1"/>
        <end position="10"/>
    </location>
</feature>
<dbReference type="Gene3D" id="1.10.510.10">
    <property type="entry name" value="Transferase(Phosphotransferase) domain 1"/>
    <property type="match status" value="1"/>
</dbReference>
<evidence type="ECO:0000256" key="3">
    <source>
        <dbReference type="ARBA" id="ARBA00022741"/>
    </source>
</evidence>